<accession>A0A7C6ECW9</accession>
<dbReference type="GO" id="GO:0004515">
    <property type="term" value="F:nicotinate-nucleotide adenylyltransferase activity"/>
    <property type="evidence" value="ECO:0007669"/>
    <property type="project" value="UniProtKB-UniRule"/>
</dbReference>
<comment type="caution">
    <text evidence="12">The sequence shown here is derived from an EMBL/GenBank/DDBJ whole genome shotgun (WGS) entry which is preliminary data.</text>
</comment>
<evidence type="ECO:0000259" key="11">
    <source>
        <dbReference type="Pfam" id="PF01467"/>
    </source>
</evidence>
<dbReference type="Gene3D" id="3.40.50.620">
    <property type="entry name" value="HUPs"/>
    <property type="match status" value="1"/>
</dbReference>
<dbReference type="UniPathway" id="UPA00253">
    <property type="reaction ID" value="UER00332"/>
</dbReference>
<keyword evidence="8 10" id="KW-0520">NAD</keyword>
<feature type="domain" description="Cytidyltransferase-like" evidence="11">
    <location>
        <begin position="5"/>
        <end position="163"/>
    </location>
</feature>
<name>A0A7C6ECW9_UNCW3</name>
<reference evidence="12" key="1">
    <citation type="journal article" date="2020" name="mSystems">
        <title>Genome- and Community-Level Interaction Insights into Carbon Utilization and Element Cycling Functions of Hydrothermarchaeota in Hydrothermal Sediment.</title>
        <authorList>
            <person name="Zhou Z."/>
            <person name="Liu Y."/>
            <person name="Xu W."/>
            <person name="Pan J."/>
            <person name="Luo Z.H."/>
            <person name="Li M."/>
        </authorList>
    </citation>
    <scope>NUCLEOTIDE SEQUENCE [LARGE SCALE GENOMIC DNA]</scope>
    <source>
        <strain evidence="12">SpSt-876</strain>
    </source>
</reference>
<evidence type="ECO:0000256" key="10">
    <source>
        <dbReference type="HAMAP-Rule" id="MF_00244"/>
    </source>
</evidence>
<evidence type="ECO:0000256" key="5">
    <source>
        <dbReference type="ARBA" id="ARBA00022695"/>
    </source>
</evidence>
<evidence type="ECO:0000256" key="1">
    <source>
        <dbReference type="ARBA" id="ARBA00002324"/>
    </source>
</evidence>
<evidence type="ECO:0000256" key="4">
    <source>
        <dbReference type="ARBA" id="ARBA00022679"/>
    </source>
</evidence>
<evidence type="ECO:0000256" key="3">
    <source>
        <dbReference type="ARBA" id="ARBA00022642"/>
    </source>
</evidence>
<dbReference type="InterPro" id="IPR004821">
    <property type="entry name" value="Cyt_trans-like"/>
</dbReference>
<keyword evidence="7 10" id="KW-0067">ATP-binding</keyword>
<comment type="similarity">
    <text evidence="10">Belongs to the NadD family.</text>
</comment>
<organism evidence="12">
    <name type="scientific">candidate division WOR-3 bacterium</name>
    <dbReference type="NCBI Taxonomy" id="2052148"/>
    <lineage>
        <taxon>Bacteria</taxon>
        <taxon>Bacteria division WOR-3</taxon>
    </lineage>
</organism>
<evidence type="ECO:0000256" key="8">
    <source>
        <dbReference type="ARBA" id="ARBA00023027"/>
    </source>
</evidence>
<dbReference type="InterPro" id="IPR014729">
    <property type="entry name" value="Rossmann-like_a/b/a_fold"/>
</dbReference>
<evidence type="ECO:0000313" key="12">
    <source>
        <dbReference type="EMBL" id="HHS53096.1"/>
    </source>
</evidence>
<dbReference type="PANTHER" id="PTHR39321:SF3">
    <property type="entry name" value="PHOSPHOPANTETHEINE ADENYLYLTRANSFERASE"/>
    <property type="match status" value="1"/>
</dbReference>
<dbReference type="EMBL" id="DTLI01000228">
    <property type="protein sequence ID" value="HHS53096.1"/>
    <property type="molecule type" value="Genomic_DNA"/>
</dbReference>
<gene>
    <name evidence="10" type="primary">nadD</name>
    <name evidence="12" type="ORF">ENW73_09655</name>
</gene>
<proteinExistence type="inferred from homology"/>
<keyword evidence="5 10" id="KW-0548">Nucleotidyltransferase</keyword>
<dbReference type="GO" id="GO:0005524">
    <property type="term" value="F:ATP binding"/>
    <property type="evidence" value="ECO:0007669"/>
    <property type="project" value="UniProtKB-KW"/>
</dbReference>
<comment type="pathway">
    <text evidence="2 10">Cofactor biosynthesis; NAD(+) biosynthesis; deamido-NAD(+) from nicotinate D-ribonucleotide: step 1/1.</text>
</comment>
<dbReference type="PANTHER" id="PTHR39321">
    <property type="entry name" value="NICOTINATE-NUCLEOTIDE ADENYLYLTRANSFERASE-RELATED"/>
    <property type="match status" value="1"/>
</dbReference>
<comment type="function">
    <text evidence="1 10">Catalyzes the reversible adenylation of nicotinate mononucleotide (NaMN) to nicotinic acid adenine dinucleotide (NaAD).</text>
</comment>
<keyword evidence="3 10" id="KW-0662">Pyridine nucleotide biosynthesis</keyword>
<dbReference type="HAMAP" id="MF_00244">
    <property type="entry name" value="NaMN_adenylyltr"/>
    <property type="match status" value="1"/>
</dbReference>
<evidence type="ECO:0000256" key="7">
    <source>
        <dbReference type="ARBA" id="ARBA00022840"/>
    </source>
</evidence>
<dbReference type="InterPro" id="IPR005248">
    <property type="entry name" value="NadD/NMNAT"/>
</dbReference>
<dbReference type="GO" id="GO:0009435">
    <property type="term" value="P:NAD+ biosynthetic process"/>
    <property type="evidence" value="ECO:0007669"/>
    <property type="project" value="UniProtKB-UniRule"/>
</dbReference>
<dbReference type="NCBIfam" id="TIGR00482">
    <property type="entry name" value="nicotinate (nicotinamide) nucleotide adenylyltransferase"/>
    <property type="match status" value="1"/>
</dbReference>
<dbReference type="Pfam" id="PF01467">
    <property type="entry name" value="CTP_transf_like"/>
    <property type="match status" value="1"/>
</dbReference>
<dbReference type="AlphaFoldDB" id="A0A7C6ECW9"/>
<dbReference type="NCBIfam" id="TIGR00125">
    <property type="entry name" value="cyt_tran_rel"/>
    <property type="match status" value="1"/>
</dbReference>
<dbReference type="SUPFAM" id="SSF52374">
    <property type="entry name" value="Nucleotidylyl transferase"/>
    <property type="match status" value="1"/>
</dbReference>
<keyword evidence="6 10" id="KW-0547">Nucleotide-binding</keyword>
<protein>
    <recommendedName>
        <fullName evidence="10">Probable nicotinate-nucleotide adenylyltransferase</fullName>
        <ecNumber evidence="10">2.7.7.18</ecNumber>
    </recommendedName>
    <alternativeName>
        <fullName evidence="10">Deamido-NAD(+) diphosphorylase</fullName>
    </alternativeName>
    <alternativeName>
        <fullName evidence="10">Deamido-NAD(+) pyrophosphorylase</fullName>
    </alternativeName>
    <alternativeName>
        <fullName evidence="10">Nicotinate mononucleotide adenylyltransferase</fullName>
        <shortName evidence="10">NaMN adenylyltransferase</shortName>
    </alternativeName>
</protein>
<evidence type="ECO:0000256" key="6">
    <source>
        <dbReference type="ARBA" id="ARBA00022741"/>
    </source>
</evidence>
<evidence type="ECO:0000256" key="9">
    <source>
        <dbReference type="ARBA" id="ARBA00048721"/>
    </source>
</evidence>
<sequence length="190" mass="22477">MRIGIFGGSFNPIHIGHLLVAQDILEQLKLDKILFIPAFDPPHKKNLLPFHHRYKMLKLAIENNPCFEISNIEAKRKGKSWTVDTLSELKKEYPFDQLYLIMGTDQFAILKNWKEPTRLFQMAKVCVISRPGQKQIVKRRFGKYKPIFLEVTPIDIAAQRIRQRIAQNRPVRYMLPEKVFNYIMKHKLYQ</sequence>
<dbReference type="EC" id="2.7.7.18" evidence="10"/>
<dbReference type="NCBIfam" id="NF000840">
    <property type="entry name" value="PRK00071.1-3"/>
    <property type="match status" value="1"/>
</dbReference>
<evidence type="ECO:0000256" key="2">
    <source>
        <dbReference type="ARBA" id="ARBA00005019"/>
    </source>
</evidence>
<keyword evidence="4 10" id="KW-0808">Transferase</keyword>
<comment type="catalytic activity">
    <reaction evidence="9 10">
        <text>nicotinate beta-D-ribonucleotide + ATP + H(+) = deamido-NAD(+) + diphosphate</text>
        <dbReference type="Rhea" id="RHEA:22860"/>
        <dbReference type="ChEBI" id="CHEBI:15378"/>
        <dbReference type="ChEBI" id="CHEBI:30616"/>
        <dbReference type="ChEBI" id="CHEBI:33019"/>
        <dbReference type="ChEBI" id="CHEBI:57502"/>
        <dbReference type="ChEBI" id="CHEBI:58437"/>
        <dbReference type="EC" id="2.7.7.18"/>
    </reaction>
</comment>
<dbReference type="CDD" id="cd02165">
    <property type="entry name" value="NMNAT"/>
    <property type="match status" value="1"/>
</dbReference>